<proteinExistence type="inferred from homology"/>
<dbReference type="WBParaSite" id="BPAG_0000007101-mRNA-1">
    <property type="protein sequence ID" value="BPAG_0000007101-mRNA-1"/>
    <property type="gene ID" value="BPAG_0000007101"/>
</dbReference>
<feature type="transmembrane region" description="Helical" evidence="2">
    <location>
        <begin position="63"/>
        <end position="82"/>
    </location>
</feature>
<feature type="transmembrane region" description="Helical" evidence="2">
    <location>
        <begin position="25"/>
        <end position="43"/>
    </location>
</feature>
<dbReference type="GO" id="GO:0051301">
    <property type="term" value="P:cell division"/>
    <property type="evidence" value="ECO:0007669"/>
    <property type="project" value="UniProtKB-UniRule"/>
</dbReference>
<protein>
    <recommendedName>
        <fullName evidence="1">Protein zwilch</fullName>
    </recommendedName>
</protein>
<reference evidence="4 5" key="2">
    <citation type="submission" date="2018-11" db="EMBL/GenBank/DDBJ databases">
        <authorList>
            <consortium name="Pathogen Informatics"/>
        </authorList>
    </citation>
    <scope>NUCLEOTIDE SEQUENCE [LARGE SCALE GENOMIC DNA]</scope>
</reference>
<evidence type="ECO:0000256" key="2">
    <source>
        <dbReference type="SAM" id="Phobius"/>
    </source>
</evidence>
<keyword evidence="1" id="KW-0498">Mitosis</keyword>
<dbReference type="PANTHER" id="PTHR35982">
    <property type="entry name" value="AGAP005361-PA"/>
    <property type="match status" value="1"/>
</dbReference>
<keyword evidence="1" id="KW-0132">Cell division</keyword>
<evidence type="ECO:0000256" key="1">
    <source>
        <dbReference type="RuleBase" id="RU369076"/>
    </source>
</evidence>
<dbReference type="Gene3D" id="1.20.58.730">
    <property type="match status" value="1"/>
</dbReference>
<feature type="transmembrane region" description="Helical" evidence="2">
    <location>
        <begin position="156"/>
        <end position="176"/>
    </location>
</feature>
<dbReference type="GO" id="GO:0034501">
    <property type="term" value="P:protein localization to kinetochore"/>
    <property type="evidence" value="ECO:0007669"/>
    <property type="project" value="UniProtKB-UniRule"/>
</dbReference>
<dbReference type="Pfam" id="PF09817">
    <property type="entry name" value="Zwilch"/>
    <property type="match status" value="1"/>
</dbReference>
<dbReference type="Proteomes" id="UP000278627">
    <property type="component" value="Unassembled WGS sequence"/>
</dbReference>
<evidence type="ECO:0000313" key="4">
    <source>
        <dbReference type="EMBL" id="VDN81258.1"/>
    </source>
</evidence>
<feature type="transmembrane region" description="Helical" evidence="2">
    <location>
        <begin position="428"/>
        <end position="450"/>
    </location>
</feature>
<feature type="transmembrane region" description="Helical" evidence="2">
    <location>
        <begin position="131"/>
        <end position="149"/>
    </location>
</feature>
<dbReference type="Gene3D" id="1.10.287.1880">
    <property type="match status" value="1"/>
</dbReference>
<feature type="transmembrane region" description="Helical" evidence="2">
    <location>
        <begin position="271"/>
        <end position="293"/>
    </location>
</feature>
<keyword evidence="2" id="KW-0472">Membrane</keyword>
<name>A0A158PPT2_BRUPA</name>
<gene>
    <name evidence="4" type="ORF">BPAG_LOCUS72</name>
</gene>
<feature type="transmembrane region" description="Helical" evidence="2">
    <location>
        <begin position="240"/>
        <end position="265"/>
    </location>
</feature>
<comment type="subcellular location">
    <subcellularLocation>
        <location evidence="1">Chromosome</location>
        <location evidence="1">Centromere</location>
        <location evidence="1">Kinetochore</location>
    </subcellularLocation>
</comment>
<feature type="transmembrane region" description="Helical" evidence="2">
    <location>
        <begin position="196"/>
        <end position="219"/>
    </location>
</feature>
<dbReference type="GO" id="GO:1990423">
    <property type="term" value="C:RZZ complex"/>
    <property type="evidence" value="ECO:0007669"/>
    <property type="project" value="UniProtKB-UniRule"/>
</dbReference>
<keyword evidence="1" id="KW-0131">Cell cycle</keyword>
<comment type="subunit">
    <text evidence="1">Component of the RZZ complex.</text>
</comment>
<accession>A0A158PPT2</accession>
<keyword evidence="1" id="KW-0995">Kinetochore</keyword>
<evidence type="ECO:0000313" key="6">
    <source>
        <dbReference type="WBParaSite" id="BPAG_0000007101-mRNA-1"/>
    </source>
</evidence>
<dbReference type="InterPro" id="IPR056704">
    <property type="entry name" value="DUF7802"/>
</dbReference>
<evidence type="ECO:0000313" key="5">
    <source>
        <dbReference type="Proteomes" id="UP000278627"/>
    </source>
</evidence>
<keyword evidence="1" id="KW-0158">Chromosome</keyword>
<keyword evidence="5" id="KW-1185">Reference proteome</keyword>
<keyword evidence="1" id="KW-0137">Centromere</keyword>
<evidence type="ECO:0000259" key="3">
    <source>
        <dbReference type="Pfam" id="PF25085"/>
    </source>
</evidence>
<keyword evidence="2" id="KW-0812">Transmembrane</keyword>
<comment type="similarity">
    <text evidence="1">Belongs to the ZWILCH family.</text>
</comment>
<comment type="function">
    <text evidence="1">Essential component of the mitotic checkpoint, which prevents cells from prematurely exiting mitosis. Required for the assembly of the dynein-dynactin and MAD1-MAD2 complexes onto kinetochores. Its function related to the spindle assembly machinery is proposed to depend on its association in the mitotic RZZ complex.</text>
</comment>
<sequence>MEYLLDSRVFNYLPFTICPNTRKNIISIVMKIVTVNIYSFYFVADWLCKTRELQPLIENHPTLVVSEFVYTVLWLLSFFCALRYGSRYVYTWVGVYLLAVFTESIKFADESMNVMFYSQTMLTVMGMRTPLYLLCGIYHTLFYTSYIIVKRIRLKWWGEAAANGILVFLLSLPLQMMGTKLLWWQWYNGDPRLINTFYSVPLVVLAWYAILGTSFNASLYLFRKGLLRKEYDWKRFATEFFCVFGAALFAICLATLQYIIFFHILHDIFQIHSIFPLALLLVIYAITVLKALLNSKRDYDLLDIGKDQLIEIPLGERCVRALAELSIVAIHFLLHMLLAVFSSPENIISEGIHQAVGSCGEMEQIFSPFGLPLYRRKYFCIEEQKQKLFDLHCIPGGQLSEIVSGEPLEYYAICGTNFENRAGYITFIWVYCVMVLFIIFYITLLCVVEISKPKACSCTKTMQHSDDRYGFKSLKNFSLYEKKLNDRFSQRALDDTELRHRSTPVPSGNMSNITRAELCSGNGATLFGRYRVRLLNTSQLPVISSISWMMGKEIVVIGRLLESDCEVSLATDEEKGNTLVDSKDKVQDCEGQCSENSSELSTSPLKYEFLTLSKLQIKDAPKILIDKYCHSSTLKQFALSSLKASEARSLAGMFITNGVPFDRETLPNPDIWISCDISDYLHTCWFGICKTNDGIATYHARTLPRDYTDPIKFLEDYKERFRDSYKASFVSPNIAYCVYDVVPKTVTTNRDNQNRLSGLVELHVSWTFLNMNHCSDGILSKPVPSASVVAKISPGWLDVRLPHLGLVVELEQVLALGRALRTGKVTWSNVDFEQIQEDEKLIKSALQSLLNQTLPFSRNKDLEDIPLDLPQDFTEELWLILRYCHSNQDLIKALKYVFDALKGGYKNTLVLTNNRCTMARLLRDACSSDLLLPRLEGLTPIQIYLEMGLERLRRACIDEFLNREYFESAAEIDAVFDCCAGKEPQDQADALFLFYNSLLVVNTCKQYLRLDRHHINIIARQVLEQYSKLNISPTADDITEQMMEKMTFTLNSRLSFTDIFKPVHENRFPKIWKSEVTVETTNKEGWLARCMILCSRTSWLPFIKNPGTNDVAFDRQNTDGGNKLDSAKKIKDQTVLQNFMSEKIFSSSDEEKLKLHTTLRHYEISVVTGRVMMKGCDWEGLHEYEAQFFGFLPKGFTDVVYNLILEEWAEVVEEKLMPELPLDGVSGEVKLHLKMELVNMIGKNNILNSLMNKLEAYTLEYVFRIPDEVTLPEDRPNLEVDKEWSVEVANMRRQELEYNIIKVRFYESRHGCCSCEMLRLANELFDREITNNLQAIQLWKTVQKISSGGNFTPNDFSKWVE</sequence>
<keyword evidence="2" id="KW-1133">Transmembrane helix</keyword>
<dbReference type="GO" id="GO:0007094">
    <property type="term" value="P:mitotic spindle assembly checkpoint signaling"/>
    <property type="evidence" value="ECO:0007669"/>
    <property type="project" value="UniProtKB-UniRule"/>
</dbReference>
<dbReference type="PANTHER" id="PTHR35982:SF1">
    <property type="entry name" value="SPIROCYCLASE, AVEC FAMILY"/>
    <property type="match status" value="1"/>
</dbReference>
<dbReference type="Pfam" id="PF25085">
    <property type="entry name" value="DUF7802"/>
    <property type="match status" value="1"/>
</dbReference>
<reference evidence="6" key="1">
    <citation type="submission" date="2016-04" db="UniProtKB">
        <authorList>
            <consortium name="WormBaseParasite"/>
        </authorList>
    </citation>
    <scope>IDENTIFICATION</scope>
</reference>
<dbReference type="EMBL" id="UZAD01000003">
    <property type="protein sequence ID" value="VDN81258.1"/>
    <property type="molecule type" value="Genomic_DNA"/>
</dbReference>
<feature type="transmembrane region" description="Helical" evidence="2">
    <location>
        <begin position="89"/>
        <end position="108"/>
    </location>
</feature>
<dbReference type="InterPro" id="IPR018630">
    <property type="entry name" value="Zwilch"/>
</dbReference>
<organism evidence="6">
    <name type="scientific">Brugia pahangi</name>
    <name type="common">Filarial nematode worm</name>
    <dbReference type="NCBI Taxonomy" id="6280"/>
    <lineage>
        <taxon>Eukaryota</taxon>
        <taxon>Metazoa</taxon>
        <taxon>Ecdysozoa</taxon>
        <taxon>Nematoda</taxon>
        <taxon>Chromadorea</taxon>
        <taxon>Rhabditida</taxon>
        <taxon>Spirurina</taxon>
        <taxon>Spiruromorpha</taxon>
        <taxon>Filarioidea</taxon>
        <taxon>Onchocercidae</taxon>
        <taxon>Brugia</taxon>
    </lineage>
</organism>
<feature type="domain" description="DUF7802" evidence="3">
    <location>
        <begin position="1"/>
        <end position="442"/>
    </location>
</feature>